<comment type="subunit">
    <text evidence="4">Monomer.</text>
</comment>
<dbReference type="GO" id="GO:0004034">
    <property type="term" value="F:aldose 1-epimerase activity"/>
    <property type="evidence" value="ECO:0007669"/>
    <property type="project" value="UniProtKB-EC"/>
</dbReference>
<reference evidence="14" key="1">
    <citation type="submission" date="2017-01" db="EMBL/GenBank/DDBJ databases">
        <authorList>
            <person name="Varghese N."/>
            <person name="Submissions S."/>
        </authorList>
    </citation>
    <scope>NUCLEOTIDE SEQUENCE [LARGE SCALE GENOMIC DNA]</scope>
    <source>
        <strain evidence="14">DSM 46698</strain>
    </source>
</reference>
<feature type="active site" description="Proton acceptor" evidence="9">
    <location>
        <position position="326"/>
    </location>
</feature>
<dbReference type="PANTHER" id="PTHR10091:SF0">
    <property type="entry name" value="GALACTOSE MUTAROTASE"/>
    <property type="match status" value="1"/>
</dbReference>
<comment type="cofactor">
    <cofactor evidence="1">
        <name>Ca(2+)</name>
        <dbReference type="ChEBI" id="CHEBI:29108"/>
    </cofactor>
</comment>
<feature type="chain" id="PRO_5012161959" description="Aldose 1-epimerase" evidence="12">
    <location>
        <begin position="21"/>
        <end position="361"/>
    </location>
</feature>
<organism evidence="13 14">
    <name type="scientific">Belliella pelovolcani</name>
    <dbReference type="NCBI Taxonomy" id="529505"/>
    <lineage>
        <taxon>Bacteria</taxon>
        <taxon>Pseudomonadati</taxon>
        <taxon>Bacteroidota</taxon>
        <taxon>Cytophagia</taxon>
        <taxon>Cytophagales</taxon>
        <taxon>Cyclobacteriaceae</taxon>
        <taxon>Belliella</taxon>
    </lineage>
</organism>
<dbReference type="GO" id="GO:0006006">
    <property type="term" value="P:glucose metabolic process"/>
    <property type="evidence" value="ECO:0007669"/>
    <property type="project" value="TreeGrafter"/>
</dbReference>
<dbReference type="Pfam" id="PF01263">
    <property type="entry name" value="Aldose_epim"/>
    <property type="match status" value="1"/>
</dbReference>
<keyword evidence="12" id="KW-0732">Signal</keyword>
<name>A0A1N7LRQ9_9BACT</name>
<dbReference type="NCBIfam" id="NF008277">
    <property type="entry name" value="PRK11055.1"/>
    <property type="match status" value="1"/>
</dbReference>
<dbReference type="InterPro" id="IPR015443">
    <property type="entry name" value="Aldose_1-epimerase"/>
</dbReference>
<evidence type="ECO:0000256" key="7">
    <source>
        <dbReference type="ARBA" id="ARBA00023277"/>
    </source>
</evidence>
<evidence type="ECO:0000313" key="13">
    <source>
        <dbReference type="EMBL" id="SIS76474.1"/>
    </source>
</evidence>
<dbReference type="AlphaFoldDB" id="A0A1N7LRQ9"/>
<keyword evidence="6 8" id="KW-0413">Isomerase</keyword>
<evidence type="ECO:0000256" key="8">
    <source>
        <dbReference type="PIRNR" id="PIRNR005096"/>
    </source>
</evidence>
<dbReference type="GO" id="GO:0033499">
    <property type="term" value="P:galactose catabolic process via UDP-galactose, Leloir pathway"/>
    <property type="evidence" value="ECO:0007669"/>
    <property type="project" value="TreeGrafter"/>
</dbReference>
<dbReference type="InterPro" id="IPR014718">
    <property type="entry name" value="GH-type_carb-bd"/>
</dbReference>
<evidence type="ECO:0000256" key="4">
    <source>
        <dbReference type="ARBA" id="ARBA00011245"/>
    </source>
</evidence>
<dbReference type="EC" id="5.1.3.3" evidence="8"/>
<dbReference type="InterPro" id="IPR011013">
    <property type="entry name" value="Gal_mutarotase_sf_dom"/>
</dbReference>
<dbReference type="PIRSF" id="PIRSF005096">
    <property type="entry name" value="GALM"/>
    <property type="match status" value="1"/>
</dbReference>
<dbReference type="Proteomes" id="UP000186026">
    <property type="component" value="Unassembled WGS sequence"/>
</dbReference>
<feature type="active site" description="Proton donor" evidence="9">
    <location>
        <position position="187"/>
    </location>
</feature>
<dbReference type="STRING" id="529505.SAMN05421761_10464"/>
<keyword evidence="7 8" id="KW-0119">Carbohydrate metabolism</keyword>
<evidence type="ECO:0000256" key="10">
    <source>
        <dbReference type="PIRSR" id="PIRSR005096-2"/>
    </source>
</evidence>
<evidence type="ECO:0000256" key="1">
    <source>
        <dbReference type="ARBA" id="ARBA00001913"/>
    </source>
</evidence>
<dbReference type="GO" id="GO:0030246">
    <property type="term" value="F:carbohydrate binding"/>
    <property type="evidence" value="ECO:0007669"/>
    <property type="project" value="InterPro"/>
</dbReference>
<comment type="catalytic activity">
    <reaction evidence="8">
        <text>alpha-D-glucose = beta-D-glucose</text>
        <dbReference type="Rhea" id="RHEA:10264"/>
        <dbReference type="ChEBI" id="CHEBI:15903"/>
        <dbReference type="ChEBI" id="CHEBI:17925"/>
        <dbReference type="EC" id="5.1.3.3"/>
    </reaction>
</comment>
<dbReference type="EMBL" id="FTOP01000004">
    <property type="protein sequence ID" value="SIS76474.1"/>
    <property type="molecule type" value="Genomic_DNA"/>
</dbReference>
<comment type="pathway">
    <text evidence="2 8">Carbohydrate metabolism; hexose metabolism.</text>
</comment>
<dbReference type="PANTHER" id="PTHR10091">
    <property type="entry name" value="ALDOSE-1-EPIMERASE"/>
    <property type="match status" value="1"/>
</dbReference>
<gene>
    <name evidence="13" type="ORF">SAMN05421761_10464</name>
</gene>
<dbReference type="Gene3D" id="2.70.98.10">
    <property type="match status" value="1"/>
</dbReference>
<evidence type="ECO:0000256" key="12">
    <source>
        <dbReference type="SAM" id="SignalP"/>
    </source>
</evidence>
<dbReference type="InterPro" id="IPR008183">
    <property type="entry name" value="Aldose_1/G6P_1-epimerase"/>
</dbReference>
<sequence length="361" mass="40942">MKILFQFVLILFLISCKTSASSEKVIKTFLLMNENGMEMKVTNFGGRVMELKVKNKEGNLTDVVQGFNHPEDYFIFGNSYFGAAIGRYANRIAQASFSIGDFTYQLKPNNGSNFLHGGEKGFHNVIWKIVEKDQSRIVLKHISKDGEEGFPGNLTVIMTYELTENDEFKITYTADTDQATPVNLSHHSFFNLNGFESNQIENHEFVIYASNFTPVDSMMIPSGEIQSVEGTVFDFRSPKSILPAINNPDLQLRYAQGFDHNWVLDKNDDLEGISRAASAYSPETGIRMEVWTNQPGIQFYTGNFLNGNFKGKNGVSFQKRSSFCFEPQAFPNAVNQSKFQNVILQPRETYINEIIYDFSIQ</sequence>
<keyword evidence="14" id="KW-1185">Reference proteome</keyword>
<evidence type="ECO:0000256" key="2">
    <source>
        <dbReference type="ARBA" id="ARBA00005028"/>
    </source>
</evidence>
<protein>
    <recommendedName>
        <fullName evidence="8">Aldose 1-epimerase</fullName>
        <ecNumber evidence="8">5.1.3.3</ecNumber>
    </recommendedName>
</protein>
<dbReference type="PROSITE" id="PS51257">
    <property type="entry name" value="PROKAR_LIPOPROTEIN"/>
    <property type="match status" value="1"/>
</dbReference>
<proteinExistence type="inferred from homology"/>
<evidence type="ECO:0000256" key="9">
    <source>
        <dbReference type="PIRSR" id="PIRSR005096-1"/>
    </source>
</evidence>
<dbReference type="OrthoDB" id="9779408at2"/>
<dbReference type="RefSeq" id="WP_076499628.1">
    <property type="nucleotide sequence ID" value="NZ_FTOP01000004.1"/>
</dbReference>
<evidence type="ECO:0000256" key="11">
    <source>
        <dbReference type="PIRSR" id="PIRSR005096-3"/>
    </source>
</evidence>
<comment type="similarity">
    <text evidence="3 8">Belongs to the aldose epimerase family.</text>
</comment>
<feature type="binding site" evidence="11">
    <location>
        <begin position="90"/>
        <end position="91"/>
    </location>
    <ligand>
        <name>beta-D-galactose</name>
        <dbReference type="ChEBI" id="CHEBI:27667"/>
    </ligand>
</feature>
<evidence type="ECO:0000313" key="14">
    <source>
        <dbReference type="Proteomes" id="UP000186026"/>
    </source>
</evidence>
<feature type="signal peptide" evidence="12">
    <location>
        <begin position="1"/>
        <end position="20"/>
    </location>
</feature>
<evidence type="ECO:0000256" key="6">
    <source>
        <dbReference type="ARBA" id="ARBA00023235"/>
    </source>
</evidence>
<dbReference type="SUPFAM" id="SSF74650">
    <property type="entry name" value="Galactose mutarotase-like"/>
    <property type="match status" value="1"/>
</dbReference>
<evidence type="ECO:0000256" key="3">
    <source>
        <dbReference type="ARBA" id="ARBA00006206"/>
    </source>
</evidence>
<keyword evidence="5" id="KW-0106">Calcium</keyword>
<accession>A0A1N7LRQ9</accession>
<evidence type="ECO:0000256" key="5">
    <source>
        <dbReference type="ARBA" id="ARBA00022837"/>
    </source>
</evidence>
<feature type="binding site" evidence="10">
    <location>
        <position position="259"/>
    </location>
    <ligand>
        <name>beta-D-galactose</name>
        <dbReference type="ChEBI" id="CHEBI:27667"/>
    </ligand>
</feature>
<dbReference type="InterPro" id="IPR047215">
    <property type="entry name" value="Galactose_mutarotase-like"/>
</dbReference>
<dbReference type="UniPathway" id="UPA00242"/>
<dbReference type="CDD" id="cd09019">
    <property type="entry name" value="galactose_mutarotase_like"/>
    <property type="match status" value="1"/>
</dbReference>